<reference evidence="2" key="3">
    <citation type="submission" date="2024-09" db="EMBL/GenBank/DDBJ databases">
        <authorList>
            <person name="Sun Q."/>
            <person name="Mori K."/>
        </authorList>
    </citation>
    <scope>NUCLEOTIDE SEQUENCE</scope>
    <source>
        <strain evidence="2">JCM 12607</strain>
    </source>
</reference>
<sequence length="156" mass="16885">MSAPLGPAPAQWDAMAAGRAEGWTQRWSGGMPTWRHTSQGGFDRRRYEVVELAEAPARAYIQANHYLSGWPPAVHRFGLVDLEAAGGDDGQVVDGGLLVGVVVLGVPMSRRALTRVFPSLEPSVHRLLASTHSYRSRVEHSVSRFGEAGVDPLVES</sequence>
<protein>
    <submittedName>
        <fullName evidence="2">Uncharacterized protein</fullName>
    </submittedName>
</protein>
<reference evidence="3" key="2">
    <citation type="journal article" date="2019" name="Int. J. Syst. Evol. Microbiol.">
        <title>The Global Catalogue of Microorganisms (GCM) 10K type strain sequencing project: providing services to taxonomists for standard genome sequencing and annotation.</title>
        <authorList>
            <consortium name="The Broad Institute Genomics Platform"/>
            <consortium name="The Broad Institute Genome Sequencing Center for Infectious Disease"/>
            <person name="Wu L."/>
            <person name="Ma J."/>
        </authorList>
    </citation>
    <scope>NUCLEOTIDE SEQUENCE [LARGE SCALE GENOMIC DNA]</scope>
    <source>
        <strain evidence="3">JCM 12607</strain>
    </source>
</reference>
<evidence type="ECO:0000313" key="3">
    <source>
        <dbReference type="Proteomes" id="UP001596915"/>
    </source>
</evidence>
<dbReference type="EMBL" id="JBHTGL010000005">
    <property type="protein sequence ID" value="MFD0622176.1"/>
    <property type="molecule type" value="Genomic_DNA"/>
</dbReference>
<accession>A0ABW2WM11</accession>
<keyword evidence="3" id="KW-1185">Reference proteome</keyword>
<proteinExistence type="predicted"/>
<organism evidence="2 3">
    <name type="scientific">Streptomyces sanglieri</name>
    <dbReference type="NCBI Taxonomy" id="193460"/>
    <lineage>
        <taxon>Bacteria</taxon>
        <taxon>Bacillati</taxon>
        <taxon>Actinomycetota</taxon>
        <taxon>Actinomycetes</taxon>
        <taxon>Kitasatosporales</taxon>
        <taxon>Streptomycetaceae</taxon>
        <taxon>Streptomyces</taxon>
    </lineage>
</organism>
<name>A0ABW2WM11_9ACTN</name>
<evidence type="ECO:0000313" key="1">
    <source>
        <dbReference type="EMBL" id="MFD0622176.1"/>
    </source>
</evidence>
<gene>
    <name evidence="1" type="ORF">ACFQ2K_04445</name>
    <name evidence="2" type="ORF">ACFQ2K_06005</name>
</gene>
<reference evidence="2" key="1">
    <citation type="journal article" date="2014" name="Int. J. Syst. Evol. Microbiol.">
        <title>Complete genome of a new Firmicutes species belonging to the dominant human colonic microbiota ('Ruminococcus bicirculans') reveals two chromosomes and a selective capacity to utilize plant glucans.</title>
        <authorList>
            <consortium name="NISC Comparative Sequencing Program"/>
            <person name="Wegmann U."/>
            <person name="Louis P."/>
            <person name="Goesmann A."/>
            <person name="Henrissat B."/>
            <person name="Duncan S.H."/>
            <person name="Flint H.J."/>
        </authorList>
    </citation>
    <scope>NUCLEOTIDE SEQUENCE</scope>
    <source>
        <strain evidence="2">JCM 12607</strain>
    </source>
</reference>
<dbReference type="EMBL" id="JBHTGL010000006">
    <property type="protein sequence ID" value="MFD0622450.1"/>
    <property type="molecule type" value="Genomic_DNA"/>
</dbReference>
<evidence type="ECO:0000313" key="2">
    <source>
        <dbReference type="EMBL" id="MFD0622450.1"/>
    </source>
</evidence>
<dbReference type="Proteomes" id="UP001596915">
    <property type="component" value="Unassembled WGS sequence"/>
</dbReference>
<comment type="caution">
    <text evidence="2">The sequence shown here is derived from an EMBL/GenBank/DDBJ whole genome shotgun (WGS) entry which is preliminary data.</text>
</comment>